<dbReference type="NCBIfam" id="NF033788">
    <property type="entry name" value="HTH_metalloreg"/>
    <property type="match status" value="1"/>
</dbReference>
<dbReference type="OrthoDB" id="4471357at2"/>
<dbReference type="AlphaFoldDB" id="H0EC57"/>
<gene>
    <name evidence="5" type="ORF">PAI11_44350</name>
</gene>
<dbReference type="PANTHER" id="PTHR33154">
    <property type="entry name" value="TRANSCRIPTIONAL REGULATOR, ARSR FAMILY"/>
    <property type="match status" value="1"/>
</dbReference>
<keyword evidence="1" id="KW-0805">Transcription regulation</keyword>
<keyword evidence="2" id="KW-0238">DNA-binding</keyword>
<keyword evidence="6" id="KW-1185">Reference proteome</keyword>
<dbReference type="Pfam" id="PF12840">
    <property type="entry name" value="HTH_20"/>
    <property type="match status" value="1"/>
</dbReference>
<accession>H0EC57</accession>
<dbReference type="RefSeq" id="WP_007579631.1">
    <property type="nucleotide sequence ID" value="NZ_AGUD01000346.1"/>
</dbReference>
<dbReference type="PRINTS" id="PR00778">
    <property type="entry name" value="HTHARSR"/>
</dbReference>
<evidence type="ECO:0000256" key="3">
    <source>
        <dbReference type="ARBA" id="ARBA00023163"/>
    </source>
</evidence>
<dbReference type="InterPro" id="IPR036390">
    <property type="entry name" value="WH_DNA-bd_sf"/>
</dbReference>
<name>H0EC57_9ACTN</name>
<dbReference type="InterPro" id="IPR036388">
    <property type="entry name" value="WH-like_DNA-bd_sf"/>
</dbReference>
<keyword evidence="3" id="KW-0804">Transcription</keyword>
<dbReference type="InterPro" id="IPR001845">
    <property type="entry name" value="HTH_ArsR_DNA-bd_dom"/>
</dbReference>
<dbReference type="PANTHER" id="PTHR33154:SF12">
    <property type="entry name" value="TRANSCRIPTIONAL REGULATORY PROTEIN"/>
    <property type="match status" value="1"/>
</dbReference>
<dbReference type="Proteomes" id="UP000005143">
    <property type="component" value="Unassembled WGS sequence"/>
</dbReference>
<dbReference type="InterPro" id="IPR051081">
    <property type="entry name" value="HTH_MetalResp_TranReg"/>
</dbReference>
<protein>
    <submittedName>
        <fullName evidence="5">Transcriptional regulator ArsR family</fullName>
    </submittedName>
</protein>
<feature type="domain" description="HTH arsR-type" evidence="4">
    <location>
        <begin position="12"/>
        <end position="107"/>
    </location>
</feature>
<evidence type="ECO:0000313" key="5">
    <source>
        <dbReference type="EMBL" id="EHN08729.1"/>
    </source>
</evidence>
<proteinExistence type="predicted"/>
<dbReference type="GO" id="GO:0003677">
    <property type="term" value="F:DNA binding"/>
    <property type="evidence" value="ECO:0007669"/>
    <property type="project" value="UniProtKB-KW"/>
</dbReference>
<dbReference type="GO" id="GO:0003700">
    <property type="term" value="F:DNA-binding transcription factor activity"/>
    <property type="evidence" value="ECO:0007669"/>
    <property type="project" value="InterPro"/>
</dbReference>
<dbReference type="PROSITE" id="PS50987">
    <property type="entry name" value="HTH_ARSR_2"/>
    <property type="match status" value="1"/>
</dbReference>
<dbReference type="InterPro" id="IPR011991">
    <property type="entry name" value="ArsR-like_HTH"/>
</dbReference>
<dbReference type="SMART" id="SM00418">
    <property type="entry name" value="HTH_ARSR"/>
    <property type="match status" value="1"/>
</dbReference>
<evidence type="ECO:0000256" key="1">
    <source>
        <dbReference type="ARBA" id="ARBA00023015"/>
    </source>
</evidence>
<reference evidence="5 6" key="1">
    <citation type="journal article" date="2013" name="Biodegradation">
        <title>Quantitative proteomic analysis of ibuprofen-degrading Patulibacter sp. strain I11.</title>
        <authorList>
            <person name="Almeida B."/>
            <person name="Kjeldal H."/>
            <person name="Lolas I."/>
            <person name="Knudsen A.D."/>
            <person name="Carvalho G."/>
            <person name="Nielsen K.L."/>
            <person name="Barreto Crespo M.T."/>
            <person name="Stensballe A."/>
            <person name="Nielsen J.L."/>
        </authorList>
    </citation>
    <scope>NUCLEOTIDE SEQUENCE [LARGE SCALE GENOMIC DNA]</scope>
    <source>
        <strain evidence="5 6">I11</strain>
    </source>
</reference>
<evidence type="ECO:0000256" key="2">
    <source>
        <dbReference type="ARBA" id="ARBA00023125"/>
    </source>
</evidence>
<organism evidence="5 6">
    <name type="scientific">Patulibacter medicamentivorans</name>
    <dbReference type="NCBI Taxonomy" id="1097667"/>
    <lineage>
        <taxon>Bacteria</taxon>
        <taxon>Bacillati</taxon>
        <taxon>Actinomycetota</taxon>
        <taxon>Thermoleophilia</taxon>
        <taxon>Solirubrobacterales</taxon>
        <taxon>Patulibacteraceae</taxon>
        <taxon>Patulibacter</taxon>
    </lineage>
</organism>
<evidence type="ECO:0000313" key="6">
    <source>
        <dbReference type="Proteomes" id="UP000005143"/>
    </source>
</evidence>
<dbReference type="EMBL" id="AGUD01000346">
    <property type="protein sequence ID" value="EHN08729.1"/>
    <property type="molecule type" value="Genomic_DNA"/>
</dbReference>
<comment type="caution">
    <text evidence="5">The sequence shown here is derived from an EMBL/GenBank/DDBJ whole genome shotgun (WGS) entry which is preliminary data.</text>
</comment>
<evidence type="ECO:0000259" key="4">
    <source>
        <dbReference type="PROSITE" id="PS50987"/>
    </source>
</evidence>
<dbReference type="CDD" id="cd00090">
    <property type="entry name" value="HTH_ARSR"/>
    <property type="match status" value="1"/>
</dbReference>
<dbReference type="Gene3D" id="1.10.10.10">
    <property type="entry name" value="Winged helix-like DNA-binding domain superfamily/Winged helix DNA-binding domain"/>
    <property type="match status" value="1"/>
</dbReference>
<sequence>MAVTRLRDKFPVPPIEQVDLATVLRTVGEPIRLEIVRLLADGQARPCGEINEALGLPASTGSYHMKLLREAGLTRVRPEGTERRISLRREELEQRFPGLVDVLVRDRDS</sequence>
<dbReference type="SUPFAM" id="SSF46785">
    <property type="entry name" value="Winged helix' DNA-binding domain"/>
    <property type="match status" value="1"/>
</dbReference>